<dbReference type="GO" id="GO:0015031">
    <property type="term" value="P:protein transport"/>
    <property type="evidence" value="ECO:0007669"/>
    <property type="project" value="UniProtKB-KW"/>
</dbReference>
<feature type="region of interest" description="Disordered" evidence="16">
    <location>
        <begin position="1"/>
        <end position="101"/>
    </location>
</feature>
<dbReference type="GO" id="GO:0000055">
    <property type="term" value="P:ribosomal large subunit export from nucleus"/>
    <property type="evidence" value="ECO:0007669"/>
    <property type="project" value="TreeGrafter"/>
</dbReference>
<name>A0A9Q9RPK7_FUSFU</name>
<dbReference type="GO" id="GO:0043023">
    <property type="term" value="F:ribosomal large subunit binding"/>
    <property type="evidence" value="ECO:0007669"/>
    <property type="project" value="InterPro"/>
</dbReference>
<dbReference type="Pfam" id="PF00076">
    <property type="entry name" value="RRM_1"/>
    <property type="match status" value="1"/>
</dbReference>
<feature type="region of interest" description="Disordered" evidence="16">
    <location>
        <begin position="821"/>
        <end position="841"/>
    </location>
</feature>
<dbReference type="GO" id="GO:0005730">
    <property type="term" value="C:nucleolus"/>
    <property type="evidence" value="ECO:0007669"/>
    <property type="project" value="UniProtKB-SubCell"/>
</dbReference>
<feature type="region of interest" description="Disordered" evidence="16">
    <location>
        <begin position="266"/>
        <end position="291"/>
    </location>
</feature>
<evidence type="ECO:0000256" key="15">
    <source>
        <dbReference type="PROSITE-ProRule" id="PRU00176"/>
    </source>
</evidence>
<dbReference type="GO" id="GO:0005737">
    <property type="term" value="C:cytoplasm"/>
    <property type="evidence" value="ECO:0007669"/>
    <property type="project" value="UniProtKB-SubCell"/>
</dbReference>
<dbReference type="InterPro" id="IPR007064">
    <property type="entry name" value="Nmd3_N"/>
</dbReference>
<evidence type="ECO:0000256" key="6">
    <source>
        <dbReference type="ARBA" id="ARBA00022448"/>
    </source>
</evidence>
<dbReference type="Pfam" id="PF04981">
    <property type="entry name" value="NMD3"/>
    <property type="match status" value="1"/>
</dbReference>
<evidence type="ECO:0000256" key="4">
    <source>
        <dbReference type="ARBA" id="ARBA00009794"/>
    </source>
</evidence>
<keyword evidence="6" id="KW-0813">Transport</keyword>
<keyword evidence="10 15" id="KW-0694">RNA-binding</keyword>
<proteinExistence type="inferred from homology"/>
<feature type="compositionally biased region" description="Acidic residues" evidence="16">
    <location>
        <begin position="44"/>
        <end position="64"/>
    </location>
</feature>
<evidence type="ECO:0000256" key="11">
    <source>
        <dbReference type="ARBA" id="ARBA00022927"/>
    </source>
</evidence>
<dbReference type="InterPro" id="IPR034353">
    <property type="entry name" value="ABT1/ESF2_RRM"/>
</dbReference>
<evidence type="ECO:0000256" key="10">
    <source>
        <dbReference type="ARBA" id="ARBA00022884"/>
    </source>
</evidence>
<comment type="function">
    <text evidence="13">Involved in the small subunit (SSU) processome assembly and function, and in the 18S rRNA synthesis. Required for the early cleavages at sites A0, A1 and A2.</text>
</comment>
<dbReference type="SUPFAM" id="SSF54928">
    <property type="entry name" value="RNA-binding domain, RBD"/>
    <property type="match status" value="1"/>
</dbReference>
<evidence type="ECO:0000256" key="16">
    <source>
        <dbReference type="SAM" id="MobiDB-lite"/>
    </source>
</evidence>
<dbReference type="Gene3D" id="3.30.70.330">
    <property type="match status" value="1"/>
</dbReference>
<evidence type="ECO:0000256" key="9">
    <source>
        <dbReference type="ARBA" id="ARBA00022552"/>
    </source>
</evidence>
<evidence type="ECO:0000256" key="8">
    <source>
        <dbReference type="ARBA" id="ARBA00022517"/>
    </source>
</evidence>
<evidence type="ECO:0000256" key="12">
    <source>
        <dbReference type="ARBA" id="ARBA00023242"/>
    </source>
</evidence>
<evidence type="ECO:0000256" key="1">
    <source>
        <dbReference type="ARBA" id="ARBA00004496"/>
    </source>
</evidence>
<evidence type="ECO:0000259" key="17">
    <source>
        <dbReference type="PROSITE" id="PS50102"/>
    </source>
</evidence>
<evidence type="ECO:0000256" key="14">
    <source>
        <dbReference type="ARBA" id="ARBA00032634"/>
    </source>
</evidence>
<feature type="compositionally biased region" description="Acidic residues" evidence="16">
    <location>
        <begin position="825"/>
        <end position="836"/>
    </location>
</feature>
<dbReference type="GO" id="GO:0003723">
    <property type="term" value="F:RNA binding"/>
    <property type="evidence" value="ECO:0007669"/>
    <property type="project" value="UniProtKB-UniRule"/>
</dbReference>
<dbReference type="InterPro" id="IPR035979">
    <property type="entry name" value="RBD_domain_sf"/>
</dbReference>
<gene>
    <name evidence="18" type="ORF">C2S_6589</name>
</gene>
<protein>
    <recommendedName>
        <fullName evidence="5">60S ribosomal export protein NMD3</fullName>
    </recommendedName>
    <alternativeName>
        <fullName evidence="14">18S rRNA factor 2</fullName>
    </alternativeName>
</protein>
<evidence type="ECO:0000256" key="2">
    <source>
        <dbReference type="ARBA" id="ARBA00004604"/>
    </source>
</evidence>
<keyword evidence="12" id="KW-0539">Nucleus</keyword>
<reference evidence="18" key="1">
    <citation type="submission" date="2019-05" db="EMBL/GenBank/DDBJ databases">
        <authorList>
            <person name="Piombo E."/>
        </authorList>
    </citation>
    <scope>NUCLEOTIDE SEQUENCE</scope>
    <source>
        <strain evidence="18">C2S</strain>
    </source>
</reference>
<dbReference type="InterPro" id="IPR000504">
    <property type="entry name" value="RRM_dom"/>
</dbReference>
<keyword evidence="7" id="KW-0963">Cytoplasm</keyword>
<dbReference type="FunFam" id="3.30.70.330:FF:001147">
    <property type="entry name" value="Pre-rRNA-processing protein esf-2"/>
    <property type="match status" value="1"/>
</dbReference>
<comment type="similarity">
    <text evidence="3">Belongs to the ESF2/ABP1 family.</text>
</comment>
<accession>A0A9Q9RPK7</accession>
<comment type="caution">
    <text evidence="18">The sequence shown here is derived from an EMBL/GenBank/DDBJ whole genome shotgun (WGS) entry which is preliminary data.</text>
</comment>
<sequence length="861" mass="97807">MAPETKNDFLDTADSDEENDVGYNSEDDDMKKGGRGAKRRKLDSDDEDDLGSDIERDASDDEDDPAGKDVEKIEKEEEGDDKPEKPKRKLKDTTPTELPDVTRTLTKKNLVASEVAIKKSGVVYLSRIPPFMKPAKLRSLLEPYGTINRIFLAPEDPASHARRVRAGGNKKRSYTEGWVEFTKKKDAKAVCDLLNARTIGGKKGSYYHDDLWNLLYLKGFKWHNLTEQIAAENAERASRMRAEISKSTKENKEFVRNVEKAKMLDGMEAKAKAKKRKADGDGDREGEDSVRQVKRSFKQVPLAKKKTEVEDQPAEVTRDFQESLNIIHFHPGNTIKFHTTSLPSMSMDLDDQPISIAPASQQQGAATILCCNCGAPIDGTASSGALCYDCIKLTVDISQGVQREATLNFCRDCDRWLMPPNSWIVAAPESRELLAMCLKKLRGLNKVRIVDASFIWTEPHSRRVKVKITIQDSVQDGMLLQQSFEVVYVVAYQQCPECAKSYTANVWRAAVQVRQKVLHKRTFLFLEQLIMKHGAHKDTLNIREAKDGIDFFFAQKNQAEKFIDFLNSVVPVKVKASQELISHDTHTSKSSYKFTYSAELVPICKDDLVALPIKMAKQSGNISPLLLCHKIGTSVYLLDPQTLQTCDISSPIYWRAPFLSLTDTHELVEFIVMDIDRTATQKGKWTLAEATVARASDLGSNDRTYFTRTHLGRLLQPGDSAMGYLLAGTVFNNTEYEKIESSNTYSSRIPDVVLVKKHYPRRRKNRKRNWQLKRMDKDEGELLPKKADQERLDQEYEQFLRDVEEDEELRATLALYKAKKRAEEEMSVAETEEDDEAPHVDMNELLDDFDELTMEDRPMQE</sequence>
<comment type="subcellular location">
    <subcellularLocation>
        <location evidence="1">Cytoplasm</location>
    </subcellularLocation>
    <subcellularLocation>
        <location evidence="2">Nucleus</location>
        <location evidence="2">Nucleolus</location>
    </subcellularLocation>
</comment>
<evidence type="ECO:0000256" key="13">
    <source>
        <dbReference type="ARBA" id="ARBA00025024"/>
    </source>
</evidence>
<dbReference type="AlphaFoldDB" id="A0A9Q9RPK7"/>
<evidence type="ECO:0000256" key="5">
    <source>
        <dbReference type="ARBA" id="ARBA00017035"/>
    </source>
</evidence>
<dbReference type="GO" id="GO:0006364">
    <property type="term" value="P:rRNA processing"/>
    <property type="evidence" value="ECO:0007669"/>
    <property type="project" value="UniProtKB-KW"/>
</dbReference>
<comment type="similarity">
    <text evidence="4">Belongs to the NMD3 family.</text>
</comment>
<dbReference type="PROSITE" id="PS50102">
    <property type="entry name" value="RRM"/>
    <property type="match status" value="1"/>
</dbReference>
<dbReference type="InterPro" id="IPR048899">
    <property type="entry name" value="NMD_SH3"/>
</dbReference>
<dbReference type="SMART" id="SM00360">
    <property type="entry name" value="RRM"/>
    <property type="match status" value="1"/>
</dbReference>
<organism evidence="18 19">
    <name type="scientific">Fusarium fujikuroi</name>
    <name type="common">Bakanae and foot rot disease fungus</name>
    <name type="synonym">Gibberella fujikuroi</name>
    <dbReference type="NCBI Taxonomy" id="5127"/>
    <lineage>
        <taxon>Eukaryota</taxon>
        <taxon>Fungi</taxon>
        <taxon>Dikarya</taxon>
        <taxon>Ascomycota</taxon>
        <taxon>Pezizomycotina</taxon>
        <taxon>Sordariomycetes</taxon>
        <taxon>Hypocreomycetidae</taxon>
        <taxon>Hypocreales</taxon>
        <taxon>Nectriaceae</taxon>
        <taxon>Fusarium</taxon>
        <taxon>Fusarium fujikuroi species complex</taxon>
    </lineage>
</organism>
<dbReference type="PANTHER" id="PTHR12746:SF2">
    <property type="entry name" value="60S RIBOSOMAL EXPORT PROTEIN NMD3"/>
    <property type="match status" value="1"/>
</dbReference>
<dbReference type="InterPro" id="IPR048898">
    <property type="entry name" value="OB_NMD3"/>
</dbReference>
<feature type="compositionally biased region" description="Acidic residues" evidence="16">
    <location>
        <begin position="11"/>
        <end position="28"/>
    </location>
</feature>
<keyword evidence="9" id="KW-0698">rRNA processing</keyword>
<evidence type="ECO:0000256" key="3">
    <source>
        <dbReference type="ARBA" id="ARBA00005819"/>
    </source>
</evidence>
<dbReference type="EMBL" id="CABFJX010000179">
    <property type="protein sequence ID" value="VTT66726.1"/>
    <property type="molecule type" value="Genomic_DNA"/>
</dbReference>
<dbReference type="InterPro" id="IPR012677">
    <property type="entry name" value="Nucleotide-bd_a/b_plait_sf"/>
</dbReference>
<dbReference type="Proteomes" id="UP000760494">
    <property type="component" value="Unassembled WGS sequence"/>
</dbReference>
<feature type="compositionally biased region" description="Basic and acidic residues" evidence="16">
    <location>
        <begin position="278"/>
        <end position="291"/>
    </location>
</feature>
<dbReference type="Pfam" id="PF21193">
    <property type="entry name" value="NMD_SH3"/>
    <property type="match status" value="1"/>
</dbReference>
<dbReference type="CDD" id="cd12263">
    <property type="entry name" value="RRM_ABT1_like"/>
    <property type="match status" value="1"/>
</dbReference>
<keyword evidence="8" id="KW-0690">Ribosome biogenesis</keyword>
<feature type="compositionally biased region" description="Basic and acidic residues" evidence="16">
    <location>
        <begin position="65"/>
        <end position="75"/>
    </location>
</feature>
<evidence type="ECO:0000256" key="7">
    <source>
        <dbReference type="ARBA" id="ARBA00022490"/>
    </source>
</evidence>
<feature type="domain" description="RRM" evidence="17">
    <location>
        <begin position="121"/>
        <end position="203"/>
    </location>
</feature>
<dbReference type="Pfam" id="PF21192">
    <property type="entry name" value="OB_NMD3"/>
    <property type="match status" value="1"/>
</dbReference>
<dbReference type="InterPro" id="IPR039768">
    <property type="entry name" value="Nmd3"/>
</dbReference>
<evidence type="ECO:0000313" key="19">
    <source>
        <dbReference type="Proteomes" id="UP000760494"/>
    </source>
</evidence>
<dbReference type="PANTHER" id="PTHR12746">
    <property type="entry name" value="NONSENSE-MEDIATED MRNA DECAY PROTEIN 3"/>
    <property type="match status" value="1"/>
</dbReference>
<evidence type="ECO:0000313" key="18">
    <source>
        <dbReference type="EMBL" id="VTT66726.1"/>
    </source>
</evidence>
<keyword evidence="11" id="KW-0653">Protein transport</keyword>